<proteinExistence type="predicted"/>
<feature type="signal peptide" evidence="2">
    <location>
        <begin position="1"/>
        <end position="22"/>
    </location>
</feature>
<evidence type="ECO:0000313" key="4">
    <source>
        <dbReference type="Proteomes" id="UP000672039"/>
    </source>
</evidence>
<accession>A0ABX7WR45</accession>
<organism evidence="3 4">
    <name type="scientific">Thiothrix litoralis</name>
    <dbReference type="NCBI Taxonomy" id="2891210"/>
    <lineage>
        <taxon>Bacteria</taxon>
        <taxon>Pseudomonadati</taxon>
        <taxon>Pseudomonadota</taxon>
        <taxon>Gammaproteobacteria</taxon>
        <taxon>Thiotrichales</taxon>
        <taxon>Thiotrichaceae</taxon>
        <taxon>Thiothrix</taxon>
    </lineage>
</organism>
<feature type="compositionally biased region" description="Low complexity" evidence="1">
    <location>
        <begin position="72"/>
        <end position="91"/>
    </location>
</feature>
<dbReference type="Proteomes" id="UP000672039">
    <property type="component" value="Chromosome"/>
</dbReference>
<dbReference type="EMBL" id="CP072801">
    <property type="protein sequence ID" value="QTR46090.1"/>
    <property type="molecule type" value="Genomic_DNA"/>
</dbReference>
<evidence type="ECO:0000256" key="2">
    <source>
        <dbReference type="SAM" id="SignalP"/>
    </source>
</evidence>
<feature type="region of interest" description="Disordered" evidence="1">
    <location>
        <begin position="72"/>
        <end position="99"/>
    </location>
</feature>
<dbReference type="RefSeq" id="WP_210222457.1">
    <property type="nucleotide sequence ID" value="NZ_CP072801.1"/>
</dbReference>
<evidence type="ECO:0000313" key="3">
    <source>
        <dbReference type="EMBL" id="QTR46090.1"/>
    </source>
</evidence>
<reference evidence="3 4" key="1">
    <citation type="submission" date="2021-04" db="EMBL/GenBank/DDBJ databases">
        <title>Genomics, taxonomy and metabolism of representatives of sulfur bacteria of the genus Thiothrix: Thiothrix fructosivorans QT, Thiothrix unzii A1T and three new species, Thiothrix subterranea sp. nov., Thiothrix litoralis sp. nov. and 'Candidatus Thiothrix anitrata' sp. nov.</title>
        <authorList>
            <person name="Ravin N.V."/>
            <person name="Smolyakov D."/>
            <person name="Rudenko T.S."/>
            <person name="Mardanov A.V."/>
            <person name="Beletsky A.V."/>
            <person name="Markov N.D."/>
            <person name="Fomenkov A.I."/>
            <person name="Roberts R.J."/>
            <person name="Karnachuk O.V."/>
            <person name="Novikov A."/>
            <person name="Grabovich M.Y."/>
        </authorList>
    </citation>
    <scope>NUCLEOTIDE SEQUENCE [LARGE SCALE GENOMIC DNA]</scope>
    <source>
        <strain evidence="3 4">AS</strain>
    </source>
</reference>
<name>A0ABX7WR45_9GAMM</name>
<sequence>MKIIPHLLLTLMMGVGSTAAFAAECTSSFYCYGNTANTVVRVATRPPPIPPPNQRVVQQRRQAQIAMRNSTPITPRIARPAATPAPQRATTPAPPRVTPPQRVVVAAPVPQRATPVPARAAPVVARPAPRATVRVAPLAQPNRVVGNCQTFFSQASALESQAVVASKQNNRQRSVSLFKEAAKLRNKAAGMNCR</sequence>
<gene>
    <name evidence="3" type="ORF">J9253_19260</name>
</gene>
<protein>
    <submittedName>
        <fullName evidence="3">Uncharacterized protein</fullName>
    </submittedName>
</protein>
<keyword evidence="2" id="KW-0732">Signal</keyword>
<evidence type="ECO:0000256" key="1">
    <source>
        <dbReference type="SAM" id="MobiDB-lite"/>
    </source>
</evidence>
<keyword evidence="4" id="KW-1185">Reference proteome</keyword>
<feature type="chain" id="PRO_5047506710" evidence="2">
    <location>
        <begin position="23"/>
        <end position="194"/>
    </location>
</feature>